<dbReference type="RefSeq" id="WP_161810420.1">
    <property type="nucleotide sequence ID" value="NZ_BLJN01000001.1"/>
</dbReference>
<accession>A0A829Y698</accession>
<dbReference type="FunFam" id="3.40.50.2300:FF:000001">
    <property type="entry name" value="DNA-binding response regulator PhoB"/>
    <property type="match status" value="1"/>
</dbReference>
<dbReference type="GO" id="GO:0000976">
    <property type="term" value="F:transcription cis-regulatory region binding"/>
    <property type="evidence" value="ECO:0007669"/>
    <property type="project" value="TreeGrafter"/>
</dbReference>
<dbReference type="GO" id="GO:0000156">
    <property type="term" value="F:phosphorelay response regulator activity"/>
    <property type="evidence" value="ECO:0007669"/>
    <property type="project" value="TreeGrafter"/>
</dbReference>
<dbReference type="PROSITE" id="PS50110">
    <property type="entry name" value="RESPONSE_REGULATORY"/>
    <property type="match status" value="1"/>
</dbReference>
<dbReference type="Pfam" id="PF00486">
    <property type="entry name" value="Trans_reg_C"/>
    <property type="match status" value="1"/>
</dbReference>
<dbReference type="PROSITE" id="PS51755">
    <property type="entry name" value="OMPR_PHOB"/>
    <property type="match status" value="1"/>
</dbReference>
<dbReference type="Pfam" id="PF00072">
    <property type="entry name" value="Response_reg"/>
    <property type="match status" value="1"/>
</dbReference>
<dbReference type="Gene3D" id="6.10.250.690">
    <property type="match status" value="1"/>
</dbReference>
<dbReference type="SMART" id="SM00862">
    <property type="entry name" value="Trans_reg_C"/>
    <property type="match status" value="1"/>
</dbReference>
<comment type="caution">
    <text evidence="10">The sequence shown here is derived from an EMBL/GenBank/DDBJ whole genome shotgun (WGS) entry which is preliminary data.</text>
</comment>
<evidence type="ECO:0000313" key="11">
    <source>
        <dbReference type="Proteomes" id="UP000445000"/>
    </source>
</evidence>
<dbReference type="Proteomes" id="UP000445000">
    <property type="component" value="Unassembled WGS sequence"/>
</dbReference>
<evidence type="ECO:0000256" key="2">
    <source>
        <dbReference type="ARBA" id="ARBA00023012"/>
    </source>
</evidence>
<evidence type="ECO:0000259" key="8">
    <source>
        <dbReference type="PROSITE" id="PS50110"/>
    </source>
</evidence>
<feature type="modified residue" description="4-aspartylphosphate" evidence="6">
    <location>
        <position position="51"/>
    </location>
</feature>
<keyword evidence="4 7" id="KW-0238">DNA-binding</keyword>
<evidence type="ECO:0000256" key="3">
    <source>
        <dbReference type="ARBA" id="ARBA00023015"/>
    </source>
</evidence>
<gene>
    <name evidence="10" type="ORF">GCM10011487_05310</name>
</gene>
<keyword evidence="11" id="KW-1185">Reference proteome</keyword>
<evidence type="ECO:0000256" key="4">
    <source>
        <dbReference type="ARBA" id="ARBA00023125"/>
    </source>
</evidence>
<keyword evidence="3" id="KW-0805">Transcription regulation</keyword>
<dbReference type="EMBL" id="BLJN01000001">
    <property type="protein sequence ID" value="GFE78531.1"/>
    <property type="molecule type" value="Genomic_DNA"/>
</dbReference>
<dbReference type="InterPro" id="IPR011006">
    <property type="entry name" value="CheY-like_superfamily"/>
</dbReference>
<feature type="DNA-binding region" description="OmpR/PhoB-type" evidence="7">
    <location>
        <begin position="123"/>
        <end position="223"/>
    </location>
</feature>
<feature type="domain" description="OmpR/PhoB-type" evidence="9">
    <location>
        <begin position="123"/>
        <end position="223"/>
    </location>
</feature>
<keyword evidence="1 6" id="KW-0597">Phosphoprotein</keyword>
<dbReference type="AlphaFoldDB" id="A0A829Y698"/>
<evidence type="ECO:0000256" key="7">
    <source>
        <dbReference type="PROSITE-ProRule" id="PRU01091"/>
    </source>
</evidence>
<dbReference type="InterPro" id="IPR001867">
    <property type="entry name" value="OmpR/PhoB-type_DNA-bd"/>
</dbReference>
<dbReference type="GO" id="GO:0006355">
    <property type="term" value="P:regulation of DNA-templated transcription"/>
    <property type="evidence" value="ECO:0007669"/>
    <property type="project" value="InterPro"/>
</dbReference>
<dbReference type="InterPro" id="IPR016032">
    <property type="entry name" value="Sig_transdc_resp-reg_C-effctor"/>
</dbReference>
<name>A0A829Y698_9GAMM</name>
<dbReference type="Gene3D" id="1.10.10.10">
    <property type="entry name" value="Winged helix-like DNA-binding domain superfamily/Winged helix DNA-binding domain"/>
    <property type="match status" value="1"/>
</dbReference>
<evidence type="ECO:0000256" key="5">
    <source>
        <dbReference type="ARBA" id="ARBA00023163"/>
    </source>
</evidence>
<evidence type="ECO:0000256" key="1">
    <source>
        <dbReference type="ARBA" id="ARBA00022553"/>
    </source>
</evidence>
<keyword evidence="5" id="KW-0804">Transcription</keyword>
<dbReference type="InterPro" id="IPR001789">
    <property type="entry name" value="Sig_transdc_resp-reg_receiver"/>
</dbReference>
<protein>
    <submittedName>
        <fullName evidence="10">Sensory transduction protein RegX3</fullName>
    </submittedName>
</protein>
<sequence length="224" mass="24570">MKILSADDDKDLLALIAFTLSQAGYLVVKASDGVQALRAFESEGPDLVILDINMPGASGFQVCEQIRTKSRVPVMMLTVRGEEEDLVRALELGADDYLSKPFSPRTLLARVKALLRRAGMENTAPLAAGRIRLDVDEHTVQVGSNPPLRLTKLELRLLQMLIANSGHTVSSDRLLMQVWGHKGSGDRQLLKQLVHRLRQKIEVDPAAPQMLQTAPGAGYKLVVD</sequence>
<evidence type="ECO:0000256" key="6">
    <source>
        <dbReference type="PROSITE-ProRule" id="PRU00169"/>
    </source>
</evidence>
<organism evidence="10 11">
    <name type="scientific">Steroidobacter agaridevorans</name>
    <dbReference type="NCBI Taxonomy" id="2695856"/>
    <lineage>
        <taxon>Bacteria</taxon>
        <taxon>Pseudomonadati</taxon>
        <taxon>Pseudomonadota</taxon>
        <taxon>Gammaproteobacteria</taxon>
        <taxon>Steroidobacterales</taxon>
        <taxon>Steroidobacteraceae</taxon>
        <taxon>Steroidobacter</taxon>
    </lineage>
</organism>
<dbReference type="SUPFAM" id="SSF46894">
    <property type="entry name" value="C-terminal effector domain of the bipartite response regulators"/>
    <property type="match status" value="1"/>
</dbReference>
<dbReference type="InterPro" id="IPR039420">
    <property type="entry name" value="WalR-like"/>
</dbReference>
<dbReference type="SMART" id="SM00448">
    <property type="entry name" value="REC"/>
    <property type="match status" value="1"/>
</dbReference>
<evidence type="ECO:0000259" key="9">
    <source>
        <dbReference type="PROSITE" id="PS51755"/>
    </source>
</evidence>
<reference evidence="11" key="1">
    <citation type="submission" date="2020-01" db="EMBL/GenBank/DDBJ databases">
        <title>'Steroidobacter agaridevorans' sp. nov., agar-degrading bacteria isolated from rhizosphere soils.</title>
        <authorList>
            <person name="Ikenaga M."/>
            <person name="Kataoka M."/>
            <person name="Murouchi A."/>
            <person name="Katsuragi S."/>
            <person name="Sakai M."/>
        </authorList>
    </citation>
    <scope>NUCLEOTIDE SEQUENCE [LARGE SCALE GENOMIC DNA]</scope>
    <source>
        <strain evidence="11">YU21-B</strain>
    </source>
</reference>
<dbReference type="Gene3D" id="3.40.50.2300">
    <property type="match status" value="1"/>
</dbReference>
<keyword evidence="2" id="KW-0902">Two-component regulatory system</keyword>
<proteinExistence type="predicted"/>
<dbReference type="PANTHER" id="PTHR48111">
    <property type="entry name" value="REGULATOR OF RPOS"/>
    <property type="match status" value="1"/>
</dbReference>
<dbReference type="GO" id="GO:0005829">
    <property type="term" value="C:cytosol"/>
    <property type="evidence" value="ECO:0007669"/>
    <property type="project" value="TreeGrafter"/>
</dbReference>
<evidence type="ECO:0000313" key="10">
    <source>
        <dbReference type="EMBL" id="GFE78531.1"/>
    </source>
</evidence>
<feature type="domain" description="Response regulatory" evidence="8">
    <location>
        <begin position="2"/>
        <end position="115"/>
    </location>
</feature>
<dbReference type="InterPro" id="IPR036388">
    <property type="entry name" value="WH-like_DNA-bd_sf"/>
</dbReference>
<dbReference type="PANTHER" id="PTHR48111:SF21">
    <property type="entry name" value="DNA-BINDING DUAL MASTER TRANSCRIPTIONAL REGULATOR RPAA"/>
    <property type="match status" value="1"/>
</dbReference>
<dbReference type="CDD" id="cd00383">
    <property type="entry name" value="trans_reg_C"/>
    <property type="match status" value="1"/>
</dbReference>
<dbReference type="SUPFAM" id="SSF52172">
    <property type="entry name" value="CheY-like"/>
    <property type="match status" value="1"/>
</dbReference>
<dbReference type="GO" id="GO:0032993">
    <property type="term" value="C:protein-DNA complex"/>
    <property type="evidence" value="ECO:0007669"/>
    <property type="project" value="TreeGrafter"/>
</dbReference>